<comment type="similarity">
    <text evidence="2">Belongs to the major facilitator superfamily. Proton-dependent oligopeptide transporter (POT/PTR) (TC 2.A.17) family.</text>
</comment>
<feature type="transmembrane region" description="Helical" evidence="7">
    <location>
        <begin position="408"/>
        <end position="428"/>
    </location>
</feature>
<dbReference type="SUPFAM" id="SSF103473">
    <property type="entry name" value="MFS general substrate transporter"/>
    <property type="match status" value="1"/>
</dbReference>
<sequence length="572" mass="63239">MEEKNTMLEEHLLERTDQKGGFRTLPFIIGIEALEKMATFGLMPNMTLYLMKEYHMGMTTASNLLFFWSAATNFMPLLGALVADSFLGRFYTIGIGSVISLMGMILLWSTTVIPQARPPPCKQFNNSCSSPTTFQFMYLCTAFGLISVGAGGIRSSSLAFGADQLEKGDFKKSSGLKQSYFGWYYASYMFSVLIALTCVVYIQDNMGWGVGFAVPAVLMLIGVSIFFLASRFYVKLKSKTSLVTGFIQVVTASYRNRRLDLTDGVINVCHRKAGSALVFPSENLRFLNKACIVRDPDKDLTAEGRAVNPWSLCSVEQVEELKALLRVLPIWSTGMIMSINISQNSFPLLQAVSMDRRITSSFTIPAASFSTFTVISVILWVAVYDRVFLPLASRVMRRPVHVSTKRRMGIGIVFSFLAMLASAGIEAIRRSLAIDEGYLDHPLAMTQMSAMWLVPQNCLTGFAEASNAIAQNEFYFSEFPRSMSSIASTLNGIGMSLANLAASLIMNAVDSLSKAGGQESWISSNINKGHYDYYYLVLAALSMANMMYFLVCSSMYGPLKEEGKIAEEEDEP</sequence>
<dbReference type="GO" id="GO:0022857">
    <property type="term" value="F:transmembrane transporter activity"/>
    <property type="evidence" value="ECO:0007669"/>
    <property type="project" value="InterPro"/>
</dbReference>
<feature type="transmembrane region" description="Helical" evidence="7">
    <location>
        <begin position="63"/>
        <end position="83"/>
    </location>
</feature>
<feature type="transmembrane region" description="Helical" evidence="7">
    <location>
        <begin position="533"/>
        <end position="551"/>
    </location>
</feature>
<evidence type="ECO:0000256" key="4">
    <source>
        <dbReference type="ARBA" id="ARBA00022989"/>
    </source>
</evidence>
<evidence type="ECO:0000256" key="7">
    <source>
        <dbReference type="SAM" id="Phobius"/>
    </source>
</evidence>
<evidence type="ECO:0000256" key="2">
    <source>
        <dbReference type="ARBA" id="ARBA00005982"/>
    </source>
</evidence>
<dbReference type="PANTHER" id="PTHR11654">
    <property type="entry name" value="OLIGOPEPTIDE TRANSPORTER-RELATED"/>
    <property type="match status" value="1"/>
</dbReference>
<keyword evidence="3 7" id="KW-0812">Transmembrane</keyword>
<evidence type="ECO:0000256" key="1">
    <source>
        <dbReference type="ARBA" id="ARBA00004141"/>
    </source>
</evidence>
<dbReference type="Proteomes" id="UP000504604">
    <property type="component" value="Linkage group LG1"/>
</dbReference>
<reference evidence="8" key="1">
    <citation type="submission" date="2024-10" db="UniProtKB">
        <authorList>
            <consortium name="RefSeq"/>
        </authorList>
    </citation>
    <scope>NUCLEOTIDE SEQUENCE [LARGE SCALE GENOMIC DNA]</scope>
    <source>
        <strain evidence="8">cv. Zhongzhi No. 13</strain>
    </source>
</reference>
<feature type="transmembrane region" description="Helical" evidence="7">
    <location>
        <begin position="362"/>
        <end position="387"/>
    </location>
</feature>
<feature type="transmembrane region" description="Helical" evidence="7">
    <location>
        <begin position="21"/>
        <end position="43"/>
    </location>
</feature>
<dbReference type="Pfam" id="PF00854">
    <property type="entry name" value="PTR2"/>
    <property type="match status" value="1"/>
</dbReference>
<feature type="transmembrane region" description="Helical" evidence="7">
    <location>
        <begin position="90"/>
        <end position="116"/>
    </location>
</feature>
<feature type="transmembrane region" description="Helical" evidence="7">
    <location>
        <begin position="181"/>
        <end position="202"/>
    </location>
</feature>
<dbReference type="InterPro" id="IPR000109">
    <property type="entry name" value="POT_fam"/>
</dbReference>
<dbReference type="GO" id="GO:0016020">
    <property type="term" value="C:membrane"/>
    <property type="evidence" value="ECO:0007669"/>
    <property type="project" value="UniProtKB-SubCell"/>
</dbReference>
<proteinExistence type="inferred from homology"/>
<gene>
    <name evidence="9" type="primary">LOC105171421</name>
</gene>
<comment type="similarity">
    <text evidence="6">Belongs to the major facilitator superfamily. Phosphate:H(+) symporter (TC 2.A.1.9) family.</text>
</comment>
<evidence type="ECO:0000256" key="5">
    <source>
        <dbReference type="ARBA" id="ARBA00023136"/>
    </source>
</evidence>
<dbReference type="InterPro" id="IPR018456">
    <property type="entry name" value="PTR2_symporter_CS"/>
</dbReference>
<reference evidence="9" key="2">
    <citation type="submission" date="2025-08" db="UniProtKB">
        <authorList>
            <consortium name="RefSeq"/>
        </authorList>
    </citation>
    <scope>IDENTIFICATION</scope>
</reference>
<keyword evidence="8" id="KW-1185">Reference proteome</keyword>
<dbReference type="GeneID" id="105171421"/>
<feature type="transmembrane region" description="Helical" evidence="7">
    <location>
        <begin position="136"/>
        <end position="160"/>
    </location>
</feature>
<protein>
    <submittedName>
        <fullName evidence="9">Protein NRT1/ PTR FAMILY 1.2 isoform X1</fullName>
    </submittedName>
</protein>
<dbReference type="KEGG" id="sind:105171421"/>
<keyword evidence="5 7" id="KW-0472">Membrane</keyword>
<feature type="transmembrane region" description="Helical" evidence="7">
    <location>
        <begin position="208"/>
        <end position="229"/>
    </location>
</feature>
<organism evidence="8 9">
    <name type="scientific">Sesamum indicum</name>
    <name type="common">Oriental sesame</name>
    <name type="synonym">Sesamum orientale</name>
    <dbReference type="NCBI Taxonomy" id="4182"/>
    <lineage>
        <taxon>Eukaryota</taxon>
        <taxon>Viridiplantae</taxon>
        <taxon>Streptophyta</taxon>
        <taxon>Embryophyta</taxon>
        <taxon>Tracheophyta</taxon>
        <taxon>Spermatophyta</taxon>
        <taxon>Magnoliopsida</taxon>
        <taxon>eudicotyledons</taxon>
        <taxon>Gunneridae</taxon>
        <taxon>Pentapetalae</taxon>
        <taxon>asterids</taxon>
        <taxon>lamiids</taxon>
        <taxon>Lamiales</taxon>
        <taxon>Pedaliaceae</taxon>
        <taxon>Sesamum</taxon>
    </lineage>
</organism>
<evidence type="ECO:0000256" key="6">
    <source>
        <dbReference type="ARBA" id="ARBA00044504"/>
    </source>
</evidence>
<comment type="subcellular location">
    <subcellularLocation>
        <location evidence="1">Membrane</location>
        <topology evidence="1">Multi-pass membrane protein</topology>
    </subcellularLocation>
</comment>
<dbReference type="Gene3D" id="1.20.1250.20">
    <property type="entry name" value="MFS general substrate transporter like domains"/>
    <property type="match status" value="1"/>
</dbReference>
<accession>A0A6I9UA72</accession>
<evidence type="ECO:0000313" key="9">
    <source>
        <dbReference type="RefSeq" id="XP_011090875.1"/>
    </source>
</evidence>
<dbReference type="AlphaFoldDB" id="A0A6I9UA72"/>
<dbReference type="GO" id="GO:0006857">
    <property type="term" value="P:oligopeptide transport"/>
    <property type="evidence" value="ECO:0007669"/>
    <property type="project" value="InterPro"/>
</dbReference>
<name>A0A6I9UA72_SESIN</name>
<keyword evidence="4 7" id="KW-1133">Transmembrane helix</keyword>
<dbReference type="OrthoDB" id="8904098at2759"/>
<dbReference type="PROSITE" id="PS01022">
    <property type="entry name" value="PTR2_1"/>
    <property type="match status" value="1"/>
</dbReference>
<dbReference type="InterPro" id="IPR036259">
    <property type="entry name" value="MFS_trans_sf"/>
</dbReference>
<dbReference type="RefSeq" id="XP_011090875.1">
    <property type="nucleotide sequence ID" value="XM_011092573.2"/>
</dbReference>
<evidence type="ECO:0000256" key="3">
    <source>
        <dbReference type="ARBA" id="ARBA00022692"/>
    </source>
</evidence>
<dbReference type="CDD" id="cd17416">
    <property type="entry name" value="MFS_NPF1_2"/>
    <property type="match status" value="1"/>
</dbReference>
<evidence type="ECO:0000313" key="8">
    <source>
        <dbReference type="Proteomes" id="UP000504604"/>
    </source>
</evidence>
<dbReference type="InParanoid" id="A0A6I9UA72"/>